<feature type="domain" description="T6SS Transcription factor RovC-like DNA binding" evidence="1">
    <location>
        <begin position="151"/>
        <end position="257"/>
    </location>
</feature>
<dbReference type="Pfam" id="PF20109">
    <property type="entry name" value="Trans_reg_dom"/>
    <property type="match status" value="1"/>
</dbReference>
<dbReference type="AlphaFoldDB" id="A0A420EPK7"/>
<dbReference type="Pfam" id="PF10074">
    <property type="entry name" value="RovC_DNA-bd"/>
    <property type="match status" value="1"/>
</dbReference>
<dbReference type="EMBL" id="RAPF01000002">
    <property type="protein sequence ID" value="RKF22612.1"/>
    <property type="molecule type" value="Genomic_DNA"/>
</dbReference>
<comment type="caution">
    <text evidence="3">The sequence shown here is derived from an EMBL/GenBank/DDBJ whole genome shotgun (WGS) entry which is preliminary data.</text>
</comment>
<protein>
    <submittedName>
        <fullName evidence="3">DUF2285 domain-containing protein</fullName>
    </submittedName>
</protein>
<feature type="domain" description="Transcriptional regulator-like" evidence="2">
    <location>
        <begin position="6"/>
        <end position="69"/>
    </location>
</feature>
<dbReference type="Proteomes" id="UP000284395">
    <property type="component" value="Unassembled WGS sequence"/>
</dbReference>
<gene>
    <name evidence="3" type="ORF">D6851_05180</name>
</gene>
<reference evidence="3 4" key="1">
    <citation type="submission" date="2018-09" db="EMBL/GenBank/DDBJ databases">
        <title>Altererythrobacter spongiae sp. nov., isolated from a marine sponge.</title>
        <authorList>
            <person name="Zhuang L."/>
            <person name="Luo L."/>
        </authorList>
    </citation>
    <scope>NUCLEOTIDE SEQUENCE [LARGE SCALE GENOMIC DNA]</scope>
    <source>
        <strain evidence="3 4">HN-Y73</strain>
    </source>
</reference>
<dbReference type="InterPro" id="IPR018754">
    <property type="entry name" value="RovC-like_DNA-bd"/>
</dbReference>
<evidence type="ECO:0000313" key="3">
    <source>
        <dbReference type="EMBL" id="RKF22612.1"/>
    </source>
</evidence>
<name>A0A420EPK7_9SPHN</name>
<organism evidence="3 4">
    <name type="scientific">Altericroceibacterium spongiae</name>
    <dbReference type="NCBI Taxonomy" id="2320269"/>
    <lineage>
        <taxon>Bacteria</taxon>
        <taxon>Pseudomonadati</taxon>
        <taxon>Pseudomonadota</taxon>
        <taxon>Alphaproteobacteria</taxon>
        <taxon>Sphingomonadales</taxon>
        <taxon>Erythrobacteraceae</taxon>
        <taxon>Altericroceibacterium</taxon>
    </lineage>
</organism>
<evidence type="ECO:0000259" key="2">
    <source>
        <dbReference type="Pfam" id="PF20109"/>
    </source>
</evidence>
<dbReference type="RefSeq" id="WP_120323808.1">
    <property type="nucleotide sequence ID" value="NZ_RAPF01000002.1"/>
</dbReference>
<accession>A0A420EPK7</accession>
<evidence type="ECO:0000313" key="4">
    <source>
        <dbReference type="Proteomes" id="UP000284395"/>
    </source>
</evidence>
<keyword evidence="4" id="KW-1185">Reference proteome</keyword>
<sequence>MPPERDWRAPPDEAGSDALAYSDIALGYLSRNPAYRADYTRALRRVKRGTTTADDATAALVRRWGISFHAEPSTAFDPKLAVARPDLSPTNIVLAPAPADTGATQIIDEKQLGAVRARMRIGKYLHVILADSDGDEHIWIAGALDGPLAMMLPIEADPFARLAAAERLCRRLNGMVAGPPTLRPPPFRRLHLLTLLQVLDGLQAGATQRELAASLIHQKVRRYSAADWVESSERKRVRRWIAEAVELRDGGYVRLLRGG</sequence>
<dbReference type="OrthoDB" id="8654520at2"/>
<dbReference type="InterPro" id="IPR045465">
    <property type="entry name" value="Trans_reg_dom"/>
</dbReference>
<evidence type="ECO:0000259" key="1">
    <source>
        <dbReference type="Pfam" id="PF10074"/>
    </source>
</evidence>
<proteinExistence type="predicted"/>